<evidence type="ECO:0000256" key="2">
    <source>
        <dbReference type="ARBA" id="ARBA00022730"/>
    </source>
</evidence>
<evidence type="ECO:0000313" key="11">
    <source>
        <dbReference type="Proteomes" id="UP000027182"/>
    </source>
</evidence>
<dbReference type="HAMAP" id="MF_00503">
    <property type="entry name" value="Ribosomal_bL9"/>
    <property type="match status" value="1"/>
</dbReference>
<sequence>MRVILIKDCKDGKANTIIEVSDGYGSNFLINKGFAVPYNEKTKKQLEKKLSDLTASEMEARQSALELKEKLEKEVLKYELEANIDGNNNLNVHGAVSTKDIVKTLVKLGYKLDKYAVQKVHLVGRGLHEIDIIVYKDIIAKLKVDIIINVK</sequence>
<dbReference type="Gene3D" id="3.40.5.10">
    <property type="entry name" value="Ribosomal protein L9, N-terminal domain"/>
    <property type="match status" value="1"/>
</dbReference>
<dbReference type="RefSeq" id="WP_013954684.1">
    <property type="nucleotide sequence ID" value="NZ_CP005933.1"/>
</dbReference>
<evidence type="ECO:0000259" key="9">
    <source>
        <dbReference type="PROSITE" id="PS00651"/>
    </source>
</evidence>
<evidence type="ECO:0000256" key="1">
    <source>
        <dbReference type="ARBA" id="ARBA00010605"/>
    </source>
</evidence>
<evidence type="ECO:0000256" key="5">
    <source>
        <dbReference type="ARBA" id="ARBA00023274"/>
    </source>
</evidence>
<dbReference type="PROSITE" id="PS00651">
    <property type="entry name" value="RIBOSOMAL_L9"/>
    <property type="match status" value="1"/>
</dbReference>
<keyword evidence="5 7" id="KW-0687">Ribonucleoprotein</keyword>
<dbReference type="GO" id="GO:0019843">
    <property type="term" value="F:rRNA binding"/>
    <property type="evidence" value="ECO:0007669"/>
    <property type="project" value="UniProtKB-UniRule"/>
</dbReference>
<organism evidence="10 11">
    <name type="scientific">Mycoplasmopsis bovis CQ-W70</name>
    <dbReference type="NCBI Taxonomy" id="1316930"/>
    <lineage>
        <taxon>Bacteria</taxon>
        <taxon>Bacillati</taxon>
        <taxon>Mycoplasmatota</taxon>
        <taxon>Mycoplasmoidales</taxon>
        <taxon>Metamycoplasmataceae</taxon>
        <taxon>Mycoplasmopsis</taxon>
    </lineage>
</organism>
<keyword evidence="8" id="KW-0175">Coiled coil</keyword>
<dbReference type="EMBL" id="CP005933">
    <property type="protein sequence ID" value="AIA33845.1"/>
    <property type="molecule type" value="Genomic_DNA"/>
</dbReference>
<dbReference type="GO" id="GO:1990904">
    <property type="term" value="C:ribonucleoprotein complex"/>
    <property type="evidence" value="ECO:0007669"/>
    <property type="project" value="UniProtKB-KW"/>
</dbReference>
<dbReference type="InterPro" id="IPR036791">
    <property type="entry name" value="Ribosomal_bL9_C_sf"/>
</dbReference>
<dbReference type="InterPro" id="IPR020594">
    <property type="entry name" value="Ribosomal_bL9_bac/chp"/>
</dbReference>
<comment type="function">
    <text evidence="7">Binds to the 23S rRNA.</text>
</comment>
<dbReference type="PANTHER" id="PTHR21368">
    <property type="entry name" value="50S RIBOSOMAL PROTEIN L9"/>
    <property type="match status" value="1"/>
</dbReference>
<accession>A0A059Y3D6</accession>
<dbReference type="GO" id="GO:0003735">
    <property type="term" value="F:structural constituent of ribosome"/>
    <property type="evidence" value="ECO:0007669"/>
    <property type="project" value="InterPro"/>
</dbReference>
<reference evidence="10 11" key="1">
    <citation type="submission" date="2013-04" db="EMBL/GenBank/DDBJ databases">
        <authorList>
            <person name="Lin L."/>
            <person name="Zeng Z."/>
            <person name="Xie J."/>
            <person name="Luo L."/>
            <person name="Yang Z."/>
            <person name="Liang W."/>
            <person name="Lin H."/>
            <person name="Dong C."/>
            <person name="Sun Y."/>
        </authorList>
    </citation>
    <scope>NUCLEOTIDE SEQUENCE [LARGE SCALE GENOMIC DNA]</scope>
    <source>
        <strain evidence="10 11">CQ-W70</strain>
    </source>
</reference>
<dbReference type="HOGENOM" id="CLU_078938_3_1_14"/>
<dbReference type="Gene3D" id="3.10.430.100">
    <property type="entry name" value="Ribosomal protein L9, C-terminal domain"/>
    <property type="match status" value="1"/>
</dbReference>
<feature type="domain" description="Ribosomal protein L9" evidence="9">
    <location>
        <begin position="12"/>
        <end position="39"/>
    </location>
</feature>
<evidence type="ECO:0000256" key="4">
    <source>
        <dbReference type="ARBA" id="ARBA00022980"/>
    </source>
</evidence>
<dbReference type="SUPFAM" id="SSF55658">
    <property type="entry name" value="L9 N-domain-like"/>
    <property type="match status" value="1"/>
</dbReference>
<feature type="coiled-coil region" evidence="8">
    <location>
        <begin position="43"/>
        <end position="81"/>
    </location>
</feature>
<dbReference type="SUPFAM" id="SSF55653">
    <property type="entry name" value="Ribosomal protein L9 C-domain"/>
    <property type="match status" value="1"/>
</dbReference>
<dbReference type="InterPro" id="IPR020069">
    <property type="entry name" value="Ribosomal_bL9_C"/>
</dbReference>
<dbReference type="AlphaFoldDB" id="A0A059Y3D6"/>
<dbReference type="KEGG" id="mbq:K668_01295"/>
<evidence type="ECO:0000256" key="8">
    <source>
        <dbReference type="SAM" id="Coils"/>
    </source>
</evidence>
<keyword evidence="4 7" id="KW-0689">Ribosomal protein</keyword>
<evidence type="ECO:0000256" key="6">
    <source>
        <dbReference type="ARBA" id="ARBA00035292"/>
    </source>
</evidence>
<dbReference type="InterPro" id="IPR020070">
    <property type="entry name" value="Ribosomal_bL9_N"/>
</dbReference>
<dbReference type="PATRIC" id="fig|1316930.3.peg.269"/>
<keyword evidence="2 7" id="KW-0699">rRNA-binding</keyword>
<protein>
    <recommendedName>
        <fullName evidence="6 7">Large ribosomal subunit protein bL9</fullName>
    </recommendedName>
</protein>
<dbReference type="InterPro" id="IPR036935">
    <property type="entry name" value="Ribosomal_bL9_N_sf"/>
</dbReference>
<dbReference type="NCBIfam" id="TIGR00158">
    <property type="entry name" value="L9"/>
    <property type="match status" value="1"/>
</dbReference>
<keyword evidence="3 7" id="KW-0694">RNA-binding</keyword>
<evidence type="ECO:0000256" key="3">
    <source>
        <dbReference type="ARBA" id="ARBA00022884"/>
    </source>
</evidence>
<dbReference type="Proteomes" id="UP000027182">
    <property type="component" value="Chromosome"/>
</dbReference>
<comment type="similarity">
    <text evidence="1 7">Belongs to the bacterial ribosomal protein bL9 family.</text>
</comment>
<name>A0A059Y3D6_MYCBV</name>
<evidence type="ECO:0000256" key="7">
    <source>
        <dbReference type="HAMAP-Rule" id="MF_00503"/>
    </source>
</evidence>
<evidence type="ECO:0000313" key="10">
    <source>
        <dbReference type="EMBL" id="AIA33845.1"/>
    </source>
</evidence>
<dbReference type="InterPro" id="IPR000244">
    <property type="entry name" value="Ribosomal_bL9"/>
</dbReference>
<dbReference type="GO" id="GO:0005840">
    <property type="term" value="C:ribosome"/>
    <property type="evidence" value="ECO:0007669"/>
    <property type="project" value="UniProtKB-KW"/>
</dbReference>
<dbReference type="Pfam" id="PF01281">
    <property type="entry name" value="Ribosomal_L9_N"/>
    <property type="match status" value="1"/>
</dbReference>
<dbReference type="InterPro" id="IPR009027">
    <property type="entry name" value="Ribosomal_bL9/RNase_H1_N"/>
</dbReference>
<dbReference type="GO" id="GO:0006412">
    <property type="term" value="P:translation"/>
    <property type="evidence" value="ECO:0007669"/>
    <property type="project" value="UniProtKB-UniRule"/>
</dbReference>
<proteinExistence type="inferred from homology"/>
<gene>
    <name evidence="7 10" type="primary">rplI</name>
    <name evidence="10" type="ORF">K668_01295</name>
</gene>
<dbReference type="Pfam" id="PF03948">
    <property type="entry name" value="Ribosomal_L9_C"/>
    <property type="match status" value="1"/>
</dbReference>